<keyword evidence="11" id="KW-1185">Reference proteome</keyword>
<evidence type="ECO:0000256" key="1">
    <source>
        <dbReference type="ARBA" id="ARBA00004651"/>
    </source>
</evidence>
<feature type="transmembrane region" description="Helical" evidence="8">
    <location>
        <begin position="112"/>
        <end position="135"/>
    </location>
</feature>
<evidence type="ECO:0000256" key="7">
    <source>
        <dbReference type="ARBA" id="ARBA00034125"/>
    </source>
</evidence>
<dbReference type="RefSeq" id="WP_109604220.1">
    <property type="nucleotide sequence ID" value="NZ_JAMHJO010000008.1"/>
</dbReference>
<keyword evidence="3" id="KW-0997">Cell inner membrane</keyword>
<organism evidence="10 11">
    <name type="scientific">Oceanotoga teriensis</name>
    <dbReference type="NCBI Taxonomy" id="515440"/>
    <lineage>
        <taxon>Bacteria</taxon>
        <taxon>Thermotogati</taxon>
        <taxon>Thermotogota</taxon>
        <taxon>Thermotogae</taxon>
        <taxon>Petrotogales</taxon>
        <taxon>Petrotogaceae</taxon>
        <taxon>Oceanotoga</taxon>
    </lineage>
</organism>
<keyword evidence="4 8" id="KW-0812">Transmembrane</keyword>
<feature type="transmembrane region" description="Helical" evidence="8">
    <location>
        <begin position="46"/>
        <end position="66"/>
    </location>
</feature>
<dbReference type="EMBL" id="QGGI01000004">
    <property type="protein sequence ID" value="PWJ95689.1"/>
    <property type="molecule type" value="Genomic_DNA"/>
</dbReference>
<dbReference type="Pfam" id="PF12821">
    <property type="entry name" value="ThrE_2"/>
    <property type="match status" value="1"/>
</dbReference>
<dbReference type="GO" id="GO:0015744">
    <property type="term" value="P:succinate transport"/>
    <property type="evidence" value="ECO:0007669"/>
    <property type="project" value="TreeGrafter"/>
</dbReference>
<accession>A0AA45C809</accession>
<dbReference type="GO" id="GO:0005886">
    <property type="term" value="C:plasma membrane"/>
    <property type="evidence" value="ECO:0007669"/>
    <property type="project" value="UniProtKB-SubCell"/>
</dbReference>
<name>A0AA45C809_9BACT</name>
<evidence type="ECO:0000313" key="11">
    <source>
        <dbReference type="Proteomes" id="UP000245921"/>
    </source>
</evidence>
<proteinExistence type="inferred from homology"/>
<evidence type="ECO:0000256" key="5">
    <source>
        <dbReference type="ARBA" id="ARBA00022989"/>
    </source>
</evidence>
<evidence type="ECO:0000256" key="2">
    <source>
        <dbReference type="ARBA" id="ARBA00022475"/>
    </source>
</evidence>
<feature type="transmembrane region" description="Helical" evidence="8">
    <location>
        <begin position="78"/>
        <end position="100"/>
    </location>
</feature>
<evidence type="ECO:0000256" key="3">
    <source>
        <dbReference type="ARBA" id="ARBA00022519"/>
    </source>
</evidence>
<dbReference type="Proteomes" id="UP000245921">
    <property type="component" value="Unassembled WGS sequence"/>
</dbReference>
<dbReference type="PANTHER" id="PTHR34390:SF1">
    <property type="entry name" value="SUCCINATE TRANSPORTER SUBUNIT YJJB-RELATED"/>
    <property type="match status" value="1"/>
</dbReference>
<keyword evidence="5 8" id="KW-1133">Transmembrane helix</keyword>
<keyword evidence="6 8" id="KW-0472">Membrane</keyword>
<feature type="domain" description="Threonine/Serine exporter ThrE" evidence="9">
    <location>
        <begin position="5"/>
        <end position="128"/>
    </location>
</feature>
<evidence type="ECO:0000259" key="9">
    <source>
        <dbReference type="Pfam" id="PF12821"/>
    </source>
</evidence>
<evidence type="ECO:0000256" key="6">
    <source>
        <dbReference type="ARBA" id="ARBA00023136"/>
    </source>
</evidence>
<comment type="caution">
    <text evidence="10">The sequence shown here is derived from an EMBL/GenBank/DDBJ whole genome shotgun (WGS) entry which is preliminary data.</text>
</comment>
<dbReference type="PANTHER" id="PTHR34390">
    <property type="entry name" value="UPF0442 PROTEIN YJJB-RELATED"/>
    <property type="match status" value="1"/>
</dbReference>
<dbReference type="AlphaFoldDB" id="A0AA45C809"/>
<evidence type="ECO:0000256" key="8">
    <source>
        <dbReference type="SAM" id="Phobius"/>
    </source>
</evidence>
<comment type="similarity">
    <text evidence="7">Belongs to the ThrE exporter (TC 2.A.79) family.</text>
</comment>
<sequence length="149" mass="16525">MWIRVFFSFLATGSFAVIFNTPKKHIPFAALTGAIGWFFYEVFKEAYGFESGIIFASLSVGFTSYVMSKIFDTNVHPFITAGIIPLVPGATAFFTFQYFIQGNLEEASSYAYQTFVAAFGIVIGIAASFNVADLISNKLKSQKFINKKK</sequence>
<keyword evidence="2" id="KW-1003">Cell membrane</keyword>
<dbReference type="InterPro" id="IPR050539">
    <property type="entry name" value="ThrE_Dicarb/AminoAcid_Exp"/>
</dbReference>
<protein>
    <submittedName>
        <fullName evidence="10">Uncharacterized membrane protein YjjB (DUF3815 family)</fullName>
    </submittedName>
</protein>
<comment type="subcellular location">
    <subcellularLocation>
        <location evidence="1">Cell membrane</location>
        <topology evidence="1">Multi-pass membrane protein</topology>
    </subcellularLocation>
</comment>
<reference evidence="10 11" key="1">
    <citation type="submission" date="2018-05" db="EMBL/GenBank/DDBJ databases">
        <title>Genomic Encyclopedia of Type Strains, Phase IV (KMG-IV): sequencing the most valuable type-strain genomes for metagenomic binning, comparative biology and taxonomic classification.</title>
        <authorList>
            <person name="Goeker M."/>
        </authorList>
    </citation>
    <scope>NUCLEOTIDE SEQUENCE [LARGE SCALE GENOMIC DNA]</scope>
    <source>
        <strain evidence="10 11">DSM 24906</strain>
    </source>
</reference>
<evidence type="ECO:0000313" key="10">
    <source>
        <dbReference type="EMBL" id="PWJ95689.1"/>
    </source>
</evidence>
<evidence type="ECO:0000256" key="4">
    <source>
        <dbReference type="ARBA" id="ARBA00022692"/>
    </source>
</evidence>
<gene>
    <name evidence="10" type="ORF">C7380_104105</name>
</gene>
<dbReference type="InterPro" id="IPR024528">
    <property type="entry name" value="ThrE_2"/>
</dbReference>